<protein>
    <submittedName>
        <fullName evidence="2">Palmitoyl-protein thioesterase</fullName>
    </submittedName>
    <submittedName>
        <fullName evidence="3">Palmitoyl-protein_thioesterase</fullName>
    </submittedName>
</protein>
<dbReference type="EMBL" id="CATOUU010001169">
    <property type="protein sequence ID" value="CAI9975636.1"/>
    <property type="molecule type" value="Genomic_DNA"/>
</dbReference>
<dbReference type="Gene3D" id="3.40.50.1820">
    <property type="entry name" value="alpha/beta hydrolase"/>
    <property type="match status" value="1"/>
</dbReference>
<sequence>MIVIAQILALATECNVPEDQIPIVLVHGLVKSKSDMDILMALIKADNPTREVQTVEILFGTVSTVIEMPDRYIRAAATSIKDAVPDYKCIDIIGHSQGGFVTRAYTQLHSHIEGYPKVRRIYSLAGVQGGYYCYDKCGPITSANPLINIAHMLTKPIITYSNFAKLMIVPTMQWKDPMDLTGYANSNCLLCQINGECTNSQLVGGLKVATGKDQILDLQKFYTFYSPADEIISPPASEQFDFYQAGSRSVIQPFQTSDLYLEDRFGMKTLYDSGRWKNFQVNGYKHRDFVDAKASEFYTKCLKHLIANDEASAVTNCVF</sequence>
<dbReference type="SUPFAM" id="SSF53474">
    <property type="entry name" value="alpha/beta-Hydrolases"/>
    <property type="match status" value="1"/>
</dbReference>
<keyword evidence="1" id="KW-0378">Hydrolase</keyword>
<evidence type="ECO:0000313" key="4">
    <source>
        <dbReference type="Proteomes" id="UP001642409"/>
    </source>
</evidence>
<reference evidence="2" key="1">
    <citation type="submission" date="2023-06" db="EMBL/GenBank/DDBJ databases">
        <authorList>
            <person name="Kurt Z."/>
        </authorList>
    </citation>
    <scope>NUCLEOTIDE SEQUENCE</scope>
</reference>
<dbReference type="PANTHER" id="PTHR11247">
    <property type="entry name" value="PALMITOYL-PROTEIN THIOESTERASE/DOLICHYLDIPHOSPHATASE 1"/>
    <property type="match status" value="1"/>
</dbReference>
<dbReference type="Proteomes" id="UP001642409">
    <property type="component" value="Unassembled WGS sequence"/>
</dbReference>
<dbReference type="PANTHER" id="PTHR11247:SF8">
    <property type="entry name" value="PALMITOYL-PROTEIN THIOESTERASE 1"/>
    <property type="match status" value="1"/>
</dbReference>
<organism evidence="2">
    <name type="scientific">Hexamita inflata</name>
    <dbReference type="NCBI Taxonomy" id="28002"/>
    <lineage>
        <taxon>Eukaryota</taxon>
        <taxon>Metamonada</taxon>
        <taxon>Diplomonadida</taxon>
        <taxon>Hexamitidae</taxon>
        <taxon>Hexamitinae</taxon>
        <taxon>Hexamita</taxon>
    </lineage>
</organism>
<dbReference type="InterPro" id="IPR029058">
    <property type="entry name" value="AB_hydrolase_fold"/>
</dbReference>
<comment type="caution">
    <text evidence="2">The sequence shown here is derived from an EMBL/GenBank/DDBJ whole genome shotgun (WGS) entry which is preliminary data.</text>
</comment>
<dbReference type="GO" id="GO:0005764">
    <property type="term" value="C:lysosome"/>
    <property type="evidence" value="ECO:0007669"/>
    <property type="project" value="TreeGrafter"/>
</dbReference>
<evidence type="ECO:0000313" key="3">
    <source>
        <dbReference type="EMBL" id="CAL5986958.1"/>
    </source>
</evidence>
<dbReference type="Pfam" id="PF02089">
    <property type="entry name" value="Palm_thioest"/>
    <property type="match status" value="1"/>
</dbReference>
<gene>
    <name evidence="2" type="ORF">HINF_LOCUS63281</name>
    <name evidence="3" type="ORF">HINF_LOCUS9667</name>
</gene>
<dbReference type="GO" id="GO:0016790">
    <property type="term" value="F:thiolester hydrolase activity"/>
    <property type="evidence" value="ECO:0007669"/>
    <property type="project" value="TreeGrafter"/>
</dbReference>
<dbReference type="AlphaFoldDB" id="A0AA86RJL0"/>
<keyword evidence="4" id="KW-1185">Reference proteome</keyword>
<proteinExistence type="predicted"/>
<reference evidence="3 4" key="2">
    <citation type="submission" date="2024-07" db="EMBL/GenBank/DDBJ databases">
        <authorList>
            <person name="Akdeniz Z."/>
        </authorList>
    </citation>
    <scope>NUCLEOTIDE SEQUENCE [LARGE SCALE GENOMIC DNA]</scope>
</reference>
<name>A0AA86RJL0_9EUKA</name>
<evidence type="ECO:0000313" key="2">
    <source>
        <dbReference type="EMBL" id="CAI9975636.1"/>
    </source>
</evidence>
<dbReference type="EMBL" id="CAXDID020000020">
    <property type="protein sequence ID" value="CAL5986958.1"/>
    <property type="molecule type" value="Genomic_DNA"/>
</dbReference>
<accession>A0AA86RJL0</accession>
<evidence type="ECO:0000256" key="1">
    <source>
        <dbReference type="ARBA" id="ARBA00022801"/>
    </source>
</evidence>